<dbReference type="GO" id="GO:0009073">
    <property type="term" value="P:aromatic amino acid family biosynthetic process"/>
    <property type="evidence" value="ECO:0007669"/>
    <property type="project" value="UniProtKB-KW"/>
</dbReference>
<dbReference type="FunFam" id="1.10.590.10:FF:000001">
    <property type="entry name" value="Chorismate mutase"/>
    <property type="match status" value="1"/>
</dbReference>
<comment type="pathway">
    <text evidence="3">Metabolic intermediate biosynthesis; prephenate biosynthesis; prephenate from chorismate: step 1/1.</text>
</comment>
<name>A0AA38FEZ0_TAXCH</name>
<dbReference type="PANTHER" id="PTHR21145">
    <property type="entry name" value="CHORISMATE MUTASE"/>
    <property type="match status" value="1"/>
</dbReference>
<dbReference type="SUPFAM" id="SSF48600">
    <property type="entry name" value="Chorismate mutase II"/>
    <property type="match status" value="1"/>
</dbReference>
<keyword evidence="7" id="KW-0057">Aromatic amino acid biosynthesis</keyword>
<feature type="non-terminal residue" evidence="10">
    <location>
        <position position="1"/>
    </location>
</feature>
<dbReference type="GO" id="GO:0004106">
    <property type="term" value="F:chorismate mutase activity"/>
    <property type="evidence" value="ECO:0007669"/>
    <property type="project" value="UniProtKB-EC"/>
</dbReference>
<comment type="catalytic activity">
    <reaction evidence="1">
        <text>chorismate = prephenate</text>
        <dbReference type="Rhea" id="RHEA:13897"/>
        <dbReference type="ChEBI" id="CHEBI:29748"/>
        <dbReference type="ChEBI" id="CHEBI:29934"/>
        <dbReference type="EC" id="5.4.99.5"/>
    </reaction>
</comment>
<keyword evidence="6" id="KW-0028">Amino-acid biosynthesis</keyword>
<proteinExistence type="predicted"/>
<evidence type="ECO:0000256" key="8">
    <source>
        <dbReference type="ARBA" id="ARBA00023235"/>
    </source>
</evidence>
<reference evidence="10 11" key="1">
    <citation type="journal article" date="2021" name="Nat. Plants">
        <title>The Taxus genome provides insights into paclitaxel biosynthesis.</title>
        <authorList>
            <person name="Xiong X."/>
            <person name="Gou J."/>
            <person name="Liao Q."/>
            <person name="Li Y."/>
            <person name="Zhou Q."/>
            <person name="Bi G."/>
            <person name="Li C."/>
            <person name="Du R."/>
            <person name="Wang X."/>
            <person name="Sun T."/>
            <person name="Guo L."/>
            <person name="Liang H."/>
            <person name="Lu P."/>
            <person name="Wu Y."/>
            <person name="Zhang Z."/>
            <person name="Ro D.K."/>
            <person name="Shang Y."/>
            <person name="Huang S."/>
            <person name="Yan J."/>
        </authorList>
    </citation>
    <scope>NUCLEOTIDE SEQUENCE [LARGE SCALE GENOMIC DNA]</scope>
    <source>
        <strain evidence="10">Ta-2019</strain>
    </source>
</reference>
<evidence type="ECO:0000313" key="10">
    <source>
        <dbReference type="EMBL" id="KAH9299247.1"/>
    </source>
</evidence>
<keyword evidence="5" id="KW-0963">Cytoplasm</keyword>
<evidence type="ECO:0000256" key="4">
    <source>
        <dbReference type="ARBA" id="ARBA00012404"/>
    </source>
</evidence>
<dbReference type="AlphaFoldDB" id="A0AA38FEZ0"/>
<dbReference type="InterPro" id="IPR037039">
    <property type="entry name" value="CM_AroQ_sf_eucaryotic"/>
</dbReference>
<dbReference type="InterPro" id="IPR002701">
    <property type="entry name" value="CM_II_prokaryot"/>
</dbReference>
<dbReference type="GO" id="GO:0046417">
    <property type="term" value="P:chorismate metabolic process"/>
    <property type="evidence" value="ECO:0007669"/>
    <property type="project" value="InterPro"/>
</dbReference>
<dbReference type="EMBL" id="JAHRHJ020000010">
    <property type="protein sequence ID" value="KAH9299247.1"/>
    <property type="molecule type" value="Genomic_DNA"/>
</dbReference>
<evidence type="ECO:0000256" key="5">
    <source>
        <dbReference type="ARBA" id="ARBA00022490"/>
    </source>
</evidence>
<gene>
    <name evidence="10" type="ORF">KI387_030929</name>
</gene>
<dbReference type="EC" id="5.4.99.5" evidence="4"/>
<dbReference type="PROSITE" id="PS51169">
    <property type="entry name" value="CHORISMATE_MUT_3"/>
    <property type="match status" value="1"/>
</dbReference>
<dbReference type="Gene3D" id="1.10.590.10">
    <property type="entry name" value="Chorismate mutase, AroQ class superfamily, eukaryotic"/>
    <property type="match status" value="1"/>
</dbReference>
<evidence type="ECO:0000256" key="1">
    <source>
        <dbReference type="ARBA" id="ARBA00000824"/>
    </source>
</evidence>
<evidence type="ECO:0000256" key="2">
    <source>
        <dbReference type="ARBA" id="ARBA00004496"/>
    </source>
</evidence>
<accession>A0AA38FEZ0</accession>
<dbReference type="Pfam" id="PF01817">
    <property type="entry name" value="CM_2"/>
    <property type="match status" value="1"/>
</dbReference>
<dbReference type="NCBIfam" id="TIGR01802">
    <property type="entry name" value="CM_pl-yst"/>
    <property type="match status" value="1"/>
</dbReference>
<evidence type="ECO:0000313" key="11">
    <source>
        <dbReference type="Proteomes" id="UP000824469"/>
    </source>
</evidence>
<dbReference type="PANTHER" id="PTHR21145:SF12">
    <property type="entry name" value="CHORISMATE MUTASE"/>
    <property type="match status" value="1"/>
</dbReference>
<evidence type="ECO:0000256" key="7">
    <source>
        <dbReference type="ARBA" id="ARBA00023141"/>
    </source>
</evidence>
<dbReference type="GO" id="GO:0008652">
    <property type="term" value="P:amino acid biosynthetic process"/>
    <property type="evidence" value="ECO:0007669"/>
    <property type="project" value="UniProtKB-KW"/>
</dbReference>
<evidence type="ECO:0000256" key="6">
    <source>
        <dbReference type="ARBA" id="ARBA00022605"/>
    </source>
</evidence>
<sequence length="373" mass="42460">FPLSYTAELELNFCPCKKEKPVGLKKTRRKRERQTDRERFLMDIKRIVSSRVYTPALIPAKFGSKTGLRGSRVKGKWSCSAPISTPSSTNSHLLIARASASSTFSAEKDRLDLSENLTLDAIRNSLIRQEDSIIFNLLERAQYCFNAPTYDVNAFSMPGFNGSLIEFILKESEHLHAKVGRYTSPDEHPFFPDGLPEPLLPPLRYPQVLHPAAHSININKSVWSMYYDNLIPWFAAKGDDGNYGSTAVCDTLCLQALSKRIHYGKFVAEAKFRGSPEVYEIAIRAQIILLIKRTTLQDKDQLMNLLTFESVEMEVQRRVEEKAKAYGREVNLDVTEVDSTYKIQPSLIANLYGEWIMPLTKKVQVAYLLRRLD</sequence>
<dbReference type="GO" id="GO:0005737">
    <property type="term" value="C:cytoplasm"/>
    <property type="evidence" value="ECO:0007669"/>
    <property type="project" value="UniProtKB-SubCell"/>
</dbReference>
<keyword evidence="8" id="KW-0413">Isomerase</keyword>
<evidence type="ECO:0000256" key="3">
    <source>
        <dbReference type="ARBA" id="ARBA00004817"/>
    </source>
</evidence>
<comment type="caution">
    <text evidence="10">The sequence shown here is derived from an EMBL/GenBank/DDBJ whole genome shotgun (WGS) entry which is preliminary data.</text>
</comment>
<feature type="domain" description="Chorismate mutase" evidence="9">
    <location>
        <begin position="244"/>
        <end position="364"/>
    </location>
</feature>
<dbReference type="InterPro" id="IPR008238">
    <property type="entry name" value="Chorismate_mutase_AroQ_euk"/>
</dbReference>
<dbReference type="InterPro" id="IPR036263">
    <property type="entry name" value="Chorismate_II_sf"/>
</dbReference>
<dbReference type="Proteomes" id="UP000824469">
    <property type="component" value="Unassembled WGS sequence"/>
</dbReference>
<organism evidence="10 11">
    <name type="scientific">Taxus chinensis</name>
    <name type="common">Chinese yew</name>
    <name type="synonym">Taxus wallichiana var. chinensis</name>
    <dbReference type="NCBI Taxonomy" id="29808"/>
    <lineage>
        <taxon>Eukaryota</taxon>
        <taxon>Viridiplantae</taxon>
        <taxon>Streptophyta</taxon>
        <taxon>Embryophyta</taxon>
        <taxon>Tracheophyta</taxon>
        <taxon>Spermatophyta</taxon>
        <taxon>Pinopsida</taxon>
        <taxon>Pinidae</taxon>
        <taxon>Conifers II</taxon>
        <taxon>Cupressales</taxon>
        <taxon>Taxaceae</taxon>
        <taxon>Taxus</taxon>
    </lineage>
</organism>
<dbReference type="OMA" id="RFLMDIK"/>
<keyword evidence="11" id="KW-1185">Reference proteome</keyword>
<protein>
    <recommendedName>
        <fullName evidence="4">chorismate mutase</fullName>
        <ecNumber evidence="4">5.4.99.5</ecNumber>
    </recommendedName>
</protein>
<evidence type="ECO:0000259" key="9">
    <source>
        <dbReference type="Pfam" id="PF01817"/>
    </source>
</evidence>
<comment type="subcellular location">
    <subcellularLocation>
        <location evidence="2">Cytoplasm</location>
    </subcellularLocation>
</comment>